<dbReference type="RefSeq" id="WP_326759096.1">
    <property type="nucleotide sequence ID" value="NZ_CP109135.1"/>
</dbReference>
<evidence type="ECO:0000313" key="1">
    <source>
        <dbReference type="EMBL" id="WSD14453.1"/>
    </source>
</evidence>
<gene>
    <name evidence="1" type="ORF">OHB35_15060</name>
</gene>
<dbReference type="Gene3D" id="3.90.1140.10">
    <property type="entry name" value="Cyclic phosphodiesterase"/>
    <property type="match status" value="1"/>
</dbReference>
<name>A0ABZ1HBD9_STRPH</name>
<organism evidence="1 2">
    <name type="scientific">Streptomyces phaeochromogenes</name>
    <dbReference type="NCBI Taxonomy" id="1923"/>
    <lineage>
        <taxon>Bacteria</taxon>
        <taxon>Bacillati</taxon>
        <taxon>Actinomycetota</taxon>
        <taxon>Actinomycetes</taxon>
        <taxon>Kitasatosporales</taxon>
        <taxon>Streptomycetaceae</taxon>
        <taxon>Streptomyces</taxon>
        <taxon>Streptomyces phaeochromogenes group</taxon>
    </lineage>
</organism>
<proteinExistence type="predicted"/>
<dbReference type="InterPro" id="IPR009097">
    <property type="entry name" value="Cyclic_Pdiesterase"/>
</dbReference>
<sequence length="218" mass="23619">MELFAPRFQGKPWVDGMEVIHAYLLPRAGIDDELLALAHAFRPALLAYPIDPAYPAQAGDPGELHVTIEMVADAPTAEIGREEQQTLVNALHKELADVASFDTEVGPPIGNIAGAVLDVWPDDRAVALQERVRAAIRTTRGDAALQHVGGRLHMSLGYSYDSASSDSLNSRLRAITPRRAPLHVDTLHLLNVRFAIAPDTGGWRMTWEPLAEIPLGGG</sequence>
<accession>A0ABZ1HBD9</accession>
<keyword evidence="2" id="KW-1185">Reference proteome</keyword>
<evidence type="ECO:0000313" key="2">
    <source>
        <dbReference type="Proteomes" id="UP001340816"/>
    </source>
</evidence>
<dbReference type="EMBL" id="CP109135">
    <property type="protein sequence ID" value="WSD14453.1"/>
    <property type="molecule type" value="Genomic_DNA"/>
</dbReference>
<dbReference type="SUPFAM" id="SSF55144">
    <property type="entry name" value="LigT-like"/>
    <property type="match status" value="1"/>
</dbReference>
<dbReference type="Proteomes" id="UP001340816">
    <property type="component" value="Chromosome"/>
</dbReference>
<protein>
    <submittedName>
        <fullName evidence="1">Uncharacterized protein</fullName>
    </submittedName>
</protein>
<reference evidence="1 2" key="1">
    <citation type="submission" date="2022-10" db="EMBL/GenBank/DDBJ databases">
        <title>The complete genomes of actinobacterial strains from the NBC collection.</title>
        <authorList>
            <person name="Joergensen T.S."/>
            <person name="Alvarez Arevalo M."/>
            <person name="Sterndorff E.B."/>
            <person name="Faurdal D."/>
            <person name="Vuksanovic O."/>
            <person name="Mourched A.-S."/>
            <person name="Charusanti P."/>
            <person name="Shaw S."/>
            <person name="Blin K."/>
            <person name="Weber T."/>
        </authorList>
    </citation>
    <scope>NUCLEOTIDE SEQUENCE [LARGE SCALE GENOMIC DNA]</scope>
    <source>
        <strain evidence="1 2">NBC 01752</strain>
    </source>
</reference>